<evidence type="ECO:0000259" key="2">
    <source>
        <dbReference type="PROSITE" id="PS50846"/>
    </source>
</evidence>
<evidence type="ECO:0000256" key="1">
    <source>
        <dbReference type="SAM" id="SignalP"/>
    </source>
</evidence>
<feature type="chain" id="PRO_5046353671" evidence="1">
    <location>
        <begin position="20"/>
        <end position="120"/>
    </location>
</feature>
<evidence type="ECO:0000313" key="4">
    <source>
        <dbReference type="Proteomes" id="UP001252186"/>
    </source>
</evidence>
<name>A0ABU2Y293_9FLAO</name>
<dbReference type="InterPro" id="IPR036163">
    <property type="entry name" value="HMA_dom_sf"/>
</dbReference>
<dbReference type="EMBL" id="JAVRHV010000001">
    <property type="protein sequence ID" value="MDT0551822.1"/>
    <property type="molecule type" value="Genomic_DNA"/>
</dbReference>
<dbReference type="InterPro" id="IPR006121">
    <property type="entry name" value="HMA_dom"/>
</dbReference>
<feature type="domain" description="HMA" evidence="2">
    <location>
        <begin position="21"/>
        <end position="91"/>
    </location>
</feature>
<dbReference type="Pfam" id="PF00403">
    <property type="entry name" value="HMA"/>
    <property type="match status" value="1"/>
</dbReference>
<evidence type="ECO:0000313" key="3">
    <source>
        <dbReference type="EMBL" id="MDT0551822.1"/>
    </source>
</evidence>
<dbReference type="Proteomes" id="UP001252186">
    <property type="component" value="Unassembled WGS sequence"/>
</dbReference>
<comment type="caution">
    <text evidence="3">The sequence shown here is derived from an EMBL/GenBank/DDBJ whole genome shotgun (WGS) entry which is preliminary data.</text>
</comment>
<proteinExistence type="predicted"/>
<dbReference type="SUPFAM" id="SSF55008">
    <property type="entry name" value="HMA, heavy metal-associated domain"/>
    <property type="match status" value="1"/>
</dbReference>
<dbReference type="Gene3D" id="3.30.70.100">
    <property type="match status" value="1"/>
</dbReference>
<dbReference type="RefSeq" id="WP_311591628.1">
    <property type="nucleotide sequence ID" value="NZ_JAVRHV010000001.1"/>
</dbReference>
<feature type="signal peptide" evidence="1">
    <location>
        <begin position="1"/>
        <end position="19"/>
    </location>
</feature>
<protein>
    <submittedName>
        <fullName evidence="3">Heavy-metal-associated domain-containing protein</fullName>
    </submittedName>
</protein>
<gene>
    <name evidence="3" type="ORF">RM519_01070</name>
</gene>
<keyword evidence="4" id="KW-1185">Reference proteome</keyword>
<accession>A0ABU2Y293</accession>
<organism evidence="3 4">
    <name type="scientific">Urechidicola vernalis</name>
    <dbReference type="NCBI Taxonomy" id="3075600"/>
    <lineage>
        <taxon>Bacteria</taxon>
        <taxon>Pseudomonadati</taxon>
        <taxon>Bacteroidota</taxon>
        <taxon>Flavobacteriia</taxon>
        <taxon>Flavobacteriales</taxon>
        <taxon>Flavobacteriaceae</taxon>
        <taxon>Urechidicola</taxon>
    </lineage>
</organism>
<sequence>MKKIILFIGAVLMATSISAQKPKKNAKVSFEVDGICGMCKKRIEKAALNTKGVKFASWDVKTHELSLIIDERKTTVLKVHESVAAVGHSTKEVTTTPEVYNKLDPCCLYNDEQVIKDHQN</sequence>
<reference evidence="3 4" key="1">
    <citation type="submission" date="2023-09" db="EMBL/GenBank/DDBJ databases">
        <authorList>
            <person name="Rey-Velasco X."/>
        </authorList>
    </citation>
    <scope>NUCLEOTIDE SEQUENCE [LARGE SCALE GENOMIC DNA]</scope>
    <source>
        <strain evidence="3 4">P050</strain>
    </source>
</reference>
<keyword evidence="1" id="KW-0732">Signal</keyword>
<dbReference type="PROSITE" id="PS50846">
    <property type="entry name" value="HMA_2"/>
    <property type="match status" value="1"/>
</dbReference>